<keyword evidence="1" id="KW-1133">Transmembrane helix</keyword>
<dbReference type="Gene3D" id="3.60.21.10">
    <property type="match status" value="1"/>
</dbReference>
<dbReference type="CDD" id="cd07385">
    <property type="entry name" value="MPP_YkuE_C"/>
    <property type="match status" value="1"/>
</dbReference>
<dbReference type="EMBL" id="PDOD01000001">
    <property type="protein sequence ID" value="PYZ95175.1"/>
    <property type="molecule type" value="Genomic_DNA"/>
</dbReference>
<evidence type="ECO:0000256" key="1">
    <source>
        <dbReference type="SAM" id="Phobius"/>
    </source>
</evidence>
<keyword evidence="4" id="KW-1185">Reference proteome</keyword>
<dbReference type="InterPro" id="IPR051158">
    <property type="entry name" value="Metallophosphoesterase_sf"/>
</dbReference>
<protein>
    <submittedName>
        <fullName evidence="3">Phosphoesterase</fullName>
    </submittedName>
</protein>
<dbReference type="PANTHER" id="PTHR31302">
    <property type="entry name" value="TRANSMEMBRANE PROTEIN WITH METALLOPHOSPHOESTERASE DOMAIN-RELATED"/>
    <property type="match status" value="1"/>
</dbReference>
<keyword evidence="1" id="KW-0812">Transmembrane</keyword>
<feature type="transmembrane region" description="Helical" evidence="1">
    <location>
        <begin position="7"/>
        <end position="28"/>
    </location>
</feature>
<gene>
    <name evidence="3" type="ORF">CR194_06575</name>
</gene>
<dbReference type="RefSeq" id="WP_110608810.1">
    <property type="nucleotide sequence ID" value="NZ_PDOD01000001.1"/>
</dbReference>
<proteinExistence type="predicted"/>
<dbReference type="AlphaFoldDB" id="A0A323U005"/>
<comment type="caution">
    <text evidence="3">The sequence shown here is derived from an EMBL/GenBank/DDBJ whole genome shotgun (WGS) entry which is preliminary data.</text>
</comment>
<dbReference type="InterPro" id="IPR029052">
    <property type="entry name" value="Metallo-depent_PP-like"/>
</dbReference>
<dbReference type="SUPFAM" id="SSF56300">
    <property type="entry name" value="Metallo-dependent phosphatases"/>
    <property type="match status" value="1"/>
</dbReference>
<accession>A0A323U005</accession>
<keyword evidence="1" id="KW-0472">Membrane</keyword>
<feature type="domain" description="Calcineurin-like phosphoesterase" evidence="2">
    <location>
        <begin position="149"/>
        <end position="312"/>
    </location>
</feature>
<evidence type="ECO:0000313" key="3">
    <source>
        <dbReference type="EMBL" id="PYZ95175.1"/>
    </source>
</evidence>
<organism evidence="3 4">
    <name type="scientific">Salipaludibacillus keqinensis</name>
    <dbReference type="NCBI Taxonomy" id="2045207"/>
    <lineage>
        <taxon>Bacteria</taxon>
        <taxon>Bacillati</taxon>
        <taxon>Bacillota</taxon>
        <taxon>Bacilli</taxon>
        <taxon>Bacillales</taxon>
        <taxon>Bacillaceae</taxon>
    </lineage>
</organism>
<dbReference type="Proteomes" id="UP000248214">
    <property type="component" value="Unassembled WGS sequence"/>
</dbReference>
<sequence>MNVKMMASFGFFILIYSLLNGYIGWNLFVWMEATFQLNTLWPLVVLMIFLSYAYLFGQVFKSLSLLKTIGACWFACFQFGLIVFPIVNLLYWIVSLFAVPGEQFVIIAGFIVFLLFLSYIGIGLYNAYQPIVKTYQFQVPRKNAKRRSLRLAIASDMHFGGLSGKNHARRLVRSINKINADLVLFPGDLVDDDPDVFKQKRMDRTLKQIRSKLGIYAVLGNHEYYGGKIKELTKIMKHINVHILQDESVLVDNSLQIIGRKDKTDRKRKTIDELQLSAGQSHPVLVLDHQPTDLEAIMKSGADILLSGHTHRGQIAPNQWITKKIFELDWGYKKKENLHVVVSSGFGFWGPPIRIGSRSEVVQIDVTFIDSP</sequence>
<dbReference type="OrthoDB" id="9780884at2"/>
<dbReference type="InterPro" id="IPR004843">
    <property type="entry name" value="Calcineurin-like_PHP"/>
</dbReference>
<feature type="transmembrane region" description="Helical" evidence="1">
    <location>
        <begin position="106"/>
        <end position="128"/>
    </location>
</feature>
<evidence type="ECO:0000313" key="4">
    <source>
        <dbReference type="Proteomes" id="UP000248214"/>
    </source>
</evidence>
<dbReference type="GO" id="GO:0016787">
    <property type="term" value="F:hydrolase activity"/>
    <property type="evidence" value="ECO:0007669"/>
    <property type="project" value="InterPro"/>
</dbReference>
<feature type="transmembrane region" description="Helical" evidence="1">
    <location>
        <begin position="72"/>
        <end position="94"/>
    </location>
</feature>
<reference evidence="3 4" key="1">
    <citation type="submission" date="2017-10" db="EMBL/GenBank/DDBJ databases">
        <title>Bacillus sp. nov., a halophilic bacterium isolated from a Keqin Lake.</title>
        <authorList>
            <person name="Wang H."/>
        </authorList>
    </citation>
    <scope>NUCLEOTIDE SEQUENCE [LARGE SCALE GENOMIC DNA]</scope>
    <source>
        <strain evidence="3 4">KQ-12</strain>
    </source>
</reference>
<dbReference type="Pfam" id="PF00149">
    <property type="entry name" value="Metallophos"/>
    <property type="match status" value="1"/>
</dbReference>
<feature type="transmembrane region" description="Helical" evidence="1">
    <location>
        <begin position="40"/>
        <end position="60"/>
    </location>
</feature>
<name>A0A323U005_9BACI</name>
<dbReference type="PANTHER" id="PTHR31302:SF0">
    <property type="entry name" value="TRANSMEMBRANE PROTEIN WITH METALLOPHOSPHOESTERASE DOMAIN"/>
    <property type="match status" value="1"/>
</dbReference>
<evidence type="ECO:0000259" key="2">
    <source>
        <dbReference type="Pfam" id="PF00149"/>
    </source>
</evidence>